<dbReference type="EMBL" id="CP017634">
    <property type="protein sequence ID" value="ATW28033.1"/>
    <property type="molecule type" value="Genomic_DNA"/>
</dbReference>
<evidence type="ECO:0000256" key="5">
    <source>
        <dbReference type="HAMAP-Rule" id="MF_01350"/>
    </source>
</evidence>
<comment type="subunit">
    <text evidence="5">NDH-1 is composed of 14 different subunits. Subunits NuoA, H, J, K, L, M, N constitute the membrane sector of the complex.</text>
</comment>
<dbReference type="AlphaFoldDB" id="A0A3G1KZS2"/>
<keyword evidence="5" id="KW-1278">Translocase</keyword>
<feature type="transmembrane region" description="Helical" evidence="5">
    <location>
        <begin position="31"/>
        <end position="52"/>
    </location>
</feature>
<dbReference type="InterPro" id="IPR018086">
    <property type="entry name" value="NADH_UbQ_OxRdtase_su1_CS"/>
</dbReference>
<evidence type="ECO:0000256" key="6">
    <source>
        <dbReference type="RuleBase" id="RU000471"/>
    </source>
</evidence>
<name>A0A3G1KZS2_FORW1</name>
<evidence type="ECO:0000256" key="1">
    <source>
        <dbReference type="ARBA" id="ARBA00004141"/>
    </source>
</evidence>
<dbReference type="GO" id="GO:0016655">
    <property type="term" value="F:oxidoreductase activity, acting on NAD(P)H, quinone or similar compound as acceptor"/>
    <property type="evidence" value="ECO:0007669"/>
    <property type="project" value="UniProtKB-UniRule"/>
</dbReference>
<comment type="function">
    <text evidence="5">NDH-1 shuttles electrons from NADH, via FMN and iron-sulfur (Fe-S) centers, to quinones in the respiratory chain. The immediate electron acceptor for the enzyme in this species is believed to be ubiquinone. Couples the redox reaction to proton translocation (for every two electrons transferred, four hydrogen ions are translocated across the cytoplasmic membrane), and thus conserves the redox energy in a proton gradient. This subunit may bind ubiquinone.</text>
</comment>
<dbReference type="PANTHER" id="PTHR11432:SF3">
    <property type="entry name" value="NADH-UBIQUINONE OXIDOREDUCTASE CHAIN 1"/>
    <property type="match status" value="1"/>
</dbReference>
<dbReference type="GO" id="GO:0003954">
    <property type="term" value="F:NADH dehydrogenase activity"/>
    <property type="evidence" value="ECO:0007669"/>
    <property type="project" value="TreeGrafter"/>
</dbReference>
<dbReference type="OrthoDB" id="9803734at2"/>
<dbReference type="RefSeq" id="WP_148137440.1">
    <property type="nucleotide sequence ID" value="NZ_CP017634.1"/>
</dbReference>
<feature type="transmembrane region" description="Helical" evidence="5">
    <location>
        <begin position="250"/>
        <end position="277"/>
    </location>
</feature>
<comment type="similarity">
    <text evidence="5 6">Belongs to the complex I subunit 1 family.</text>
</comment>
<dbReference type="EC" id="7.1.1.-" evidence="5"/>
<dbReference type="PANTHER" id="PTHR11432">
    <property type="entry name" value="NADH DEHYDROGENASE SUBUNIT 1"/>
    <property type="match status" value="1"/>
</dbReference>
<proteinExistence type="inferred from homology"/>
<feature type="transmembrane region" description="Helical" evidence="5">
    <location>
        <begin position="203"/>
        <end position="222"/>
    </location>
</feature>
<dbReference type="KEGG" id="fwa:DCMF_27710"/>
<evidence type="ECO:0000256" key="4">
    <source>
        <dbReference type="ARBA" id="ARBA00023136"/>
    </source>
</evidence>
<keyword evidence="5" id="KW-0874">Quinone</keyword>
<dbReference type="NCBIfam" id="NF004741">
    <property type="entry name" value="PRK06076.1-2"/>
    <property type="match status" value="1"/>
</dbReference>
<feature type="transmembrane region" description="Helical" evidence="5">
    <location>
        <begin position="321"/>
        <end position="344"/>
    </location>
</feature>
<evidence type="ECO:0000256" key="3">
    <source>
        <dbReference type="ARBA" id="ARBA00022989"/>
    </source>
</evidence>
<keyword evidence="5" id="KW-1003">Cell membrane</keyword>
<evidence type="ECO:0000256" key="2">
    <source>
        <dbReference type="ARBA" id="ARBA00022692"/>
    </source>
</evidence>
<gene>
    <name evidence="5" type="primary">nuoH</name>
    <name evidence="7" type="ORF">DCMF_27710</name>
</gene>
<comment type="catalytic activity">
    <reaction evidence="5">
        <text>a quinone + NADH + 5 H(+)(in) = a quinol + NAD(+) + 4 H(+)(out)</text>
        <dbReference type="Rhea" id="RHEA:57888"/>
        <dbReference type="ChEBI" id="CHEBI:15378"/>
        <dbReference type="ChEBI" id="CHEBI:24646"/>
        <dbReference type="ChEBI" id="CHEBI:57540"/>
        <dbReference type="ChEBI" id="CHEBI:57945"/>
        <dbReference type="ChEBI" id="CHEBI:132124"/>
    </reaction>
</comment>
<dbReference type="InterPro" id="IPR001694">
    <property type="entry name" value="NADH_UbQ_OxRdtase_su1/FPO"/>
</dbReference>
<protein>
    <recommendedName>
        <fullName evidence="5">NADH-quinone oxidoreductase subunit H</fullName>
        <ecNumber evidence="5">7.1.1.-</ecNumber>
    </recommendedName>
    <alternativeName>
        <fullName evidence="5">NADH dehydrogenase I subunit H</fullName>
    </alternativeName>
    <alternativeName>
        <fullName evidence="5">NDH-1 subunit H</fullName>
    </alternativeName>
</protein>
<feature type="transmembrane region" description="Helical" evidence="5">
    <location>
        <begin position="289"/>
        <end position="309"/>
    </location>
</feature>
<dbReference type="GO" id="GO:0048038">
    <property type="term" value="F:quinone binding"/>
    <property type="evidence" value="ECO:0007669"/>
    <property type="project" value="UniProtKB-KW"/>
</dbReference>
<reference evidence="7 8" key="1">
    <citation type="submission" date="2016-10" db="EMBL/GenBank/DDBJ databases">
        <title>Complete Genome Sequence of Peptococcaceae strain DCMF.</title>
        <authorList>
            <person name="Edwards R.J."/>
            <person name="Holland S.I."/>
            <person name="Deshpande N.P."/>
            <person name="Wong Y.K."/>
            <person name="Ertan H."/>
            <person name="Manefield M."/>
            <person name="Russell T.L."/>
            <person name="Lee M.J."/>
        </authorList>
    </citation>
    <scope>NUCLEOTIDE SEQUENCE [LARGE SCALE GENOMIC DNA]</scope>
    <source>
        <strain evidence="7 8">DCMF</strain>
    </source>
</reference>
<keyword evidence="5 6" id="KW-0520">NAD</keyword>
<dbReference type="GO" id="GO:0005886">
    <property type="term" value="C:plasma membrane"/>
    <property type="evidence" value="ECO:0007669"/>
    <property type="project" value="UniProtKB-SubCell"/>
</dbReference>
<dbReference type="HAMAP" id="MF_01350">
    <property type="entry name" value="NDH1_NuoH"/>
    <property type="match status" value="1"/>
</dbReference>
<feature type="transmembrane region" description="Helical" evidence="5">
    <location>
        <begin position="98"/>
        <end position="120"/>
    </location>
</feature>
<feature type="transmembrane region" description="Helical" evidence="5">
    <location>
        <begin position="173"/>
        <end position="191"/>
    </location>
</feature>
<keyword evidence="5" id="KW-0830">Ubiquinone</keyword>
<comment type="subcellular location">
    <subcellularLocation>
        <location evidence="5 6">Cell membrane</location>
        <topology evidence="5 6">Multi-pass membrane protein</topology>
    </subcellularLocation>
    <subcellularLocation>
        <location evidence="1">Membrane</location>
        <topology evidence="1">Multi-pass membrane protein</topology>
    </subcellularLocation>
</comment>
<evidence type="ECO:0000313" key="8">
    <source>
        <dbReference type="Proteomes" id="UP000323521"/>
    </source>
</evidence>
<dbReference type="PROSITE" id="PS00668">
    <property type="entry name" value="COMPLEX1_ND1_2"/>
    <property type="match status" value="1"/>
</dbReference>
<sequence length="349" mass="39362">MENIFVNLAAWTRSFLEGLNIDSYFTDLSVLFVHIIGIIAFIFANALVLVLMERKVAAYFQERLGPNRIGPWGIFQTVIDTVKLMGKELILPKHVDKWTFLLAPILIFVPPVLLFAVVPFGKNMVSVDLNIGIFYILAVASLSTIPILMAGWSSNNKYSLIGGMRAVAQMISYEMPMVLGILGVVMITGSLKMSDIVSAQSHVWFIFLQPVAFLIYFIAATAETNRAPFDLVEAEQELVAGAFTEYSGMYFALFFLAEYANLVVVSSVAATLFLGGWQAPFGLTFIPSWIWFVGKVYFMIFLFMWIRWTYPRLRVDNLMHLGWKVLFPLSLANIFVTGVGVYLYRMLGW</sequence>
<accession>A0A3G1KZS2</accession>
<keyword evidence="3 5" id="KW-1133">Transmembrane helix</keyword>
<organism evidence="7 8">
    <name type="scientific">Formimonas warabiya</name>
    <dbReference type="NCBI Taxonomy" id="1761012"/>
    <lineage>
        <taxon>Bacteria</taxon>
        <taxon>Bacillati</taxon>
        <taxon>Bacillota</taxon>
        <taxon>Clostridia</taxon>
        <taxon>Eubacteriales</taxon>
        <taxon>Peptococcaceae</taxon>
        <taxon>Candidatus Formimonas</taxon>
    </lineage>
</organism>
<keyword evidence="4 5" id="KW-0472">Membrane</keyword>
<feature type="transmembrane region" description="Helical" evidence="5">
    <location>
        <begin position="132"/>
        <end position="152"/>
    </location>
</feature>
<keyword evidence="2 5" id="KW-0812">Transmembrane</keyword>
<dbReference type="Proteomes" id="UP000323521">
    <property type="component" value="Chromosome"/>
</dbReference>
<dbReference type="Pfam" id="PF00146">
    <property type="entry name" value="NADHdh"/>
    <property type="match status" value="1"/>
</dbReference>
<dbReference type="GO" id="GO:0009060">
    <property type="term" value="P:aerobic respiration"/>
    <property type="evidence" value="ECO:0007669"/>
    <property type="project" value="TreeGrafter"/>
</dbReference>
<keyword evidence="8" id="KW-1185">Reference proteome</keyword>
<evidence type="ECO:0000313" key="7">
    <source>
        <dbReference type="EMBL" id="ATW28033.1"/>
    </source>
</evidence>